<dbReference type="InterPro" id="IPR036010">
    <property type="entry name" value="2Fe-2S_ferredoxin-like_sf"/>
</dbReference>
<gene>
    <name evidence="11" type="ORF">MKK62_18485</name>
</gene>
<dbReference type="EMBL" id="CP092488">
    <property type="protein sequence ID" value="UMB72408.1"/>
    <property type="molecule type" value="Genomic_DNA"/>
</dbReference>
<dbReference type="CDD" id="cd00207">
    <property type="entry name" value="fer2"/>
    <property type="match status" value="1"/>
</dbReference>
<keyword evidence="12" id="KW-1185">Reference proteome</keyword>
<keyword evidence="8" id="KW-0411">Iron-sulfur</keyword>
<dbReference type="InterPro" id="IPR050415">
    <property type="entry name" value="MRET"/>
</dbReference>
<feature type="domain" description="2Fe-2S ferredoxin-type" evidence="9">
    <location>
        <begin position="302"/>
        <end position="383"/>
    </location>
</feature>
<dbReference type="InterPro" id="IPR001709">
    <property type="entry name" value="Flavoprot_Pyr_Nucl_cyt_Rdtase"/>
</dbReference>
<dbReference type="InterPro" id="IPR001433">
    <property type="entry name" value="OxRdtase_FAD/NAD-bd"/>
</dbReference>
<evidence type="ECO:0000256" key="6">
    <source>
        <dbReference type="ARBA" id="ARBA00023002"/>
    </source>
</evidence>
<dbReference type="PROSITE" id="PS51085">
    <property type="entry name" value="2FE2S_FER_2"/>
    <property type="match status" value="1"/>
</dbReference>
<dbReference type="InterPro" id="IPR017938">
    <property type="entry name" value="Riboflavin_synthase-like_b-brl"/>
</dbReference>
<proteinExistence type="predicted"/>
<dbReference type="PROSITE" id="PS51384">
    <property type="entry name" value="FAD_FR"/>
    <property type="match status" value="1"/>
</dbReference>
<dbReference type="Pfam" id="PF00111">
    <property type="entry name" value="Fer2"/>
    <property type="match status" value="1"/>
</dbReference>
<evidence type="ECO:0000256" key="4">
    <source>
        <dbReference type="ARBA" id="ARBA00022723"/>
    </source>
</evidence>
<dbReference type="InterPro" id="IPR017927">
    <property type="entry name" value="FAD-bd_FR_type"/>
</dbReference>
<keyword evidence="6" id="KW-0560">Oxidoreductase</keyword>
<keyword evidence="2" id="KW-0285">Flavoprotein</keyword>
<sequence length="383" mass="41631">MDRKVSRAVADVVETQPITLAGVETHPGWHALRKLARRITTPLLPDDYTRLANPLWSARELRGRIVEVRRETNDSATLVIKPGWGFTFDYEPGQYIGIGLLLDGRWRWRSYSLTSSPVTTDAHRSTRTVTITVKAMPEGFLSTHLVDGVQPGTIVRLAAPQGNFVLPDPAPPAVLFLTAGSGVTPVMSMLRTLVRRDQITDVVHLHSAPTADDVMFGAELAQLAVDQPGYRLQLRATRSQGRLDLARLDDEVPDWRKRQTWACGPEAMLNSAEQVWSAAGLKTRLHLERFAVSKAAPAGSGGTVTFAKSGKSVAVDGATSLMDAGEQQGVQMPFGCRMGICQSCVVTLTEGHVRDLRTGLEREPGTRVQTCVSAASGNCTLDV</sequence>
<reference evidence="11" key="1">
    <citation type="submission" date="2022-08" db="EMBL/GenBank/DDBJ databases">
        <title>Whole genome sequencing of non-tuberculosis mycobacteria type-strains.</title>
        <authorList>
            <person name="Igarashi Y."/>
            <person name="Osugi A."/>
            <person name="Mitarai S."/>
        </authorList>
    </citation>
    <scope>NUCLEOTIDE SEQUENCE</scope>
    <source>
        <strain evidence="11">DSM 45127</strain>
    </source>
</reference>
<dbReference type="Pfam" id="PF00175">
    <property type="entry name" value="NAD_binding_1"/>
    <property type="match status" value="1"/>
</dbReference>
<keyword evidence="3" id="KW-0001">2Fe-2S</keyword>
<comment type="cofactor">
    <cofactor evidence="1">
        <name>FAD</name>
        <dbReference type="ChEBI" id="CHEBI:57692"/>
    </cofactor>
</comment>
<keyword evidence="5" id="KW-0274">FAD</keyword>
<dbReference type="PANTHER" id="PTHR47354">
    <property type="entry name" value="NADH OXIDOREDUCTASE HCR"/>
    <property type="match status" value="1"/>
</dbReference>
<evidence type="ECO:0000256" key="8">
    <source>
        <dbReference type="ARBA" id="ARBA00023014"/>
    </source>
</evidence>
<evidence type="ECO:0000313" key="11">
    <source>
        <dbReference type="EMBL" id="UMB72408.1"/>
    </source>
</evidence>
<dbReference type="Gene3D" id="2.40.30.10">
    <property type="entry name" value="Translation factors"/>
    <property type="match status" value="1"/>
</dbReference>
<accession>A0ABY3VSH4</accession>
<keyword evidence="4" id="KW-0479">Metal-binding</keyword>
<dbReference type="PRINTS" id="PR00371">
    <property type="entry name" value="FPNCR"/>
</dbReference>
<evidence type="ECO:0000256" key="1">
    <source>
        <dbReference type="ARBA" id="ARBA00001974"/>
    </source>
</evidence>
<dbReference type="SUPFAM" id="SSF63380">
    <property type="entry name" value="Riboflavin synthase domain-like"/>
    <property type="match status" value="1"/>
</dbReference>
<dbReference type="Pfam" id="PF00970">
    <property type="entry name" value="FAD_binding_6"/>
    <property type="match status" value="1"/>
</dbReference>
<dbReference type="InterPro" id="IPR008333">
    <property type="entry name" value="Cbr1-like_FAD-bd_dom"/>
</dbReference>
<keyword evidence="7" id="KW-0408">Iron</keyword>
<name>A0ABY3VSH4_9MYCO</name>
<dbReference type="InterPro" id="IPR039261">
    <property type="entry name" value="FNR_nucleotide-bd"/>
</dbReference>
<dbReference type="Proteomes" id="UP001055336">
    <property type="component" value="Chromosome"/>
</dbReference>
<evidence type="ECO:0000259" key="10">
    <source>
        <dbReference type="PROSITE" id="PS51384"/>
    </source>
</evidence>
<dbReference type="InterPro" id="IPR012675">
    <property type="entry name" value="Beta-grasp_dom_sf"/>
</dbReference>
<dbReference type="RefSeq" id="WP_240264116.1">
    <property type="nucleotide sequence ID" value="NZ_CP092488.2"/>
</dbReference>
<dbReference type="PRINTS" id="PR00410">
    <property type="entry name" value="PHEHYDRXLASE"/>
</dbReference>
<dbReference type="Gene3D" id="3.10.20.30">
    <property type="match status" value="1"/>
</dbReference>
<dbReference type="SUPFAM" id="SSF54292">
    <property type="entry name" value="2Fe-2S ferredoxin-like"/>
    <property type="match status" value="1"/>
</dbReference>
<protein>
    <submittedName>
        <fullName evidence="11">Ferredoxin reductase</fullName>
    </submittedName>
</protein>
<dbReference type="InterPro" id="IPR001041">
    <property type="entry name" value="2Fe-2S_ferredoxin-type"/>
</dbReference>
<dbReference type="SUPFAM" id="SSF52343">
    <property type="entry name" value="Ferredoxin reductase-like, C-terminal NADP-linked domain"/>
    <property type="match status" value="1"/>
</dbReference>
<evidence type="ECO:0000256" key="5">
    <source>
        <dbReference type="ARBA" id="ARBA00022827"/>
    </source>
</evidence>
<evidence type="ECO:0000313" key="12">
    <source>
        <dbReference type="Proteomes" id="UP001055336"/>
    </source>
</evidence>
<evidence type="ECO:0000259" key="9">
    <source>
        <dbReference type="PROSITE" id="PS51085"/>
    </source>
</evidence>
<evidence type="ECO:0000256" key="2">
    <source>
        <dbReference type="ARBA" id="ARBA00022630"/>
    </source>
</evidence>
<evidence type="ECO:0000256" key="7">
    <source>
        <dbReference type="ARBA" id="ARBA00023004"/>
    </source>
</evidence>
<dbReference type="PANTHER" id="PTHR47354:SF6">
    <property type="entry name" value="NADH OXIDOREDUCTASE HCR"/>
    <property type="match status" value="1"/>
</dbReference>
<evidence type="ECO:0000256" key="3">
    <source>
        <dbReference type="ARBA" id="ARBA00022714"/>
    </source>
</evidence>
<dbReference type="Gene3D" id="3.40.50.80">
    <property type="entry name" value="Nucleotide-binding domain of ferredoxin-NADP reductase (FNR) module"/>
    <property type="match status" value="1"/>
</dbReference>
<dbReference type="CDD" id="cd06216">
    <property type="entry name" value="FNR_iron_sulfur_binding_2"/>
    <property type="match status" value="1"/>
</dbReference>
<feature type="domain" description="FAD-binding FR-type" evidence="10">
    <location>
        <begin position="58"/>
        <end position="167"/>
    </location>
</feature>
<organism evidence="11 12">
    <name type="scientific">Mycobacterium paraterrae</name>
    <dbReference type="NCBI Taxonomy" id="577492"/>
    <lineage>
        <taxon>Bacteria</taxon>
        <taxon>Bacillati</taxon>
        <taxon>Actinomycetota</taxon>
        <taxon>Actinomycetes</taxon>
        <taxon>Mycobacteriales</taxon>
        <taxon>Mycobacteriaceae</taxon>
        <taxon>Mycobacterium</taxon>
    </lineage>
</organism>